<dbReference type="AlphaFoldDB" id="A0A409YBV9"/>
<organism evidence="4 5">
    <name type="scientific">Panaeolus cyanescens</name>
    <dbReference type="NCBI Taxonomy" id="181874"/>
    <lineage>
        <taxon>Eukaryota</taxon>
        <taxon>Fungi</taxon>
        <taxon>Dikarya</taxon>
        <taxon>Basidiomycota</taxon>
        <taxon>Agaricomycotina</taxon>
        <taxon>Agaricomycetes</taxon>
        <taxon>Agaricomycetidae</taxon>
        <taxon>Agaricales</taxon>
        <taxon>Agaricineae</taxon>
        <taxon>Galeropsidaceae</taxon>
        <taxon>Panaeolus</taxon>
    </lineage>
</organism>
<dbReference type="Gene3D" id="3.90.1030.10">
    <property type="entry name" value="Ribosomal protein L17"/>
    <property type="match status" value="1"/>
</dbReference>
<dbReference type="PROSITE" id="PS01167">
    <property type="entry name" value="RIBOSOMAL_L17"/>
    <property type="match status" value="1"/>
</dbReference>
<dbReference type="GO" id="GO:0003735">
    <property type="term" value="F:structural constituent of ribosome"/>
    <property type="evidence" value="ECO:0007669"/>
    <property type="project" value="InterPro"/>
</dbReference>
<dbReference type="InParanoid" id="A0A409YBV9"/>
<accession>A0A409YBV9</accession>
<dbReference type="GO" id="GO:0006412">
    <property type="term" value="P:translation"/>
    <property type="evidence" value="ECO:0007669"/>
    <property type="project" value="InterPro"/>
</dbReference>
<dbReference type="Pfam" id="PF08450">
    <property type="entry name" value="SGL"/>
    <property type="match status" value="2"/>
</dbReference>
<keyword evidence="2" id="KW-0689">Ribosomal protein</keyword>
<dbReference type="PANTHER" id="PTHR10907:SF47">
    <property type="entry name" value="REGUCALCIN"/>
    <property type="match status" value="1"/>
</dbReference>
<dbReference type="GO" id="GO:1990904">
    <property type="term" value="C:ribonucleoprotein complex"/>
    <property type="evidence" value="ECO:0007669"/>
    <property type="project" value="UniProtKB-KW"/>
</dbReference>
<dbReference type="STRING" id="181874.A0A409YBV9"/>
<dbReference type="NCBIfam" id="TIGR00059">
    <property type="entry name" value="L17"/>
    <property type="match status" value="1"/>
</dbReference>
<sequence>MSSPNVIVVEQPWLQVGCTLGEGKPSTTRNIFWLSTALACAAAQGFGLLEDNSSITYLSTPLSSQDAPFTRFNDGACDSKGRFFAGTIENKEPKDSNGLGWSPDEKTFYFTDSLVNKIYAYDYNDGVLSNRRLFVDALEKGFPAGTFCDGLCVDTEGGVWSARWGGSCISRFTSSGELDLLIKFPTALNITCCCFGGPNNDQLFVTTAHCGAIGGDATRQKDFMHSGDVFLVDLSGRYKVNFLFILLICCSNLVTSLFEHEQIKTTLPKARDAARLAEKIITMGKKGGNGSIERASAFLLKSSVVPKLFTTFAQRYAERAGGYTRIHRFGNRQGDNAPHAILELVDNPRDLRFEMTARAVGRDTVKAELSGNSPKSLLSEGISEEKTMSAIHVPENQKSMLHPKTLWNLQKVLRFRGPNAVQELSKKASEYAEELVAAPMAFKTLHEELKAKNVHAHAPRRHAGHKSISETRSALDISKAAFTTTSPAIPLSRNPKKKVVFSMENALTRSPVLP</sequence>
<dbReference type="GO" id="GO:0004341">
    <property type="term" value="F:gluconolactonase activity"/>
    <property type="evidence" value="ECO:0007669"/>
    <property type="project" value="TreeGrafter"/>
</dbReference>
<reference evidence="4 5" key="1">
    <citation type="journal article" date="2018" name="Evol. Lett.">
        <title>Horizontal gene cluster transfer increased hallucinogenic mushroom diversity.</title>
        <authorList>
            <person name="Reynolds H.T."/>
            <person name="Vijayakumar V."/>
            <person name="Gluck-Thaler E."/>
            <person name="Korotkin H.B."/>
            <person name="Matheny P.B."/>
            <person name="Slot J.C."/>
        </authorList>
    </citation>
    <scope>NUCLEOTIDE SEQUENCE [LARGE SCALE GENOMIC DNA]</scope>
    <source>
        <strain evidence="4 5">2629</strain>
    </source>
</reference>
<dbReference type="Gene3D" id="2.120.10.30">
    <property type="entry name" value="TolB, C-terminal domain"/>
    <property type="match status" value="2"/>
</dbReference>
<dbReference type="Pfam" id="PF01196">
    <property type="entry name" value="Ribosomal_L17"/>
    <property type="match status" value="1"/>
</dbReference>
<dbReference type="InterPro" id="IPR011042">
    <property type="entry name" value="6-blade_b-propeller_TolB-like"/>
</dbReference>
<proteinExistence type="inferred from homology"/>
<feature type="domain" description="SMP-30/Gluconolactonase/LRE-like region" evidence="3">
    <location>
        <begin position="37"/>
        <end position="94"/>
    </location>
</feature>
<dbReference type="InterPro" id="IPR047859">
    <property type="entry name" value="Ribosomal_bL17_CS"/>
</dbReference>
<keyword evidence="2" id="KW-0687">Ribonucleoprotein</keyword>
<dbReference type="SUPFAM" id="SSF64263">
    <property type="entry name" value="Prokaryotic ribosomal protein L17"/>
    <property type="match status" value="1"/>
</dbReference>
<comment type="similarity">
    <text evidence="2">Belongs to the bacterial ribosomal protein bL17 family.</text>
</comment>
<dbReference type="EMBL" id="NHTK01001309">
    <property type="protein sequence ID" value="PPR00488.1"/>
    <property type="molecule type" value="Genomic_DNA"/>
</dbReference>
<evidence type="ECO:0000256" key="2">
    <source>
        <dbReference type="RuleBase" id="RU000660"/>
    </source>
</evidence>
<protein>
    <recommendedName>
        <fullName evidence="3">SMP-30/Gluconolactonase/LRE-like region domain-containing protein</fullName>
    </recommendedName>
</protein>
<dbReference type="OrthoDB" id="423498at2759"/>
<gene>
    <name evidence="4" type="ORF">CVT24_005548</name>
</gene>
<evidence type="ECO:0000313" key="4">
    <source>
        <dbReference type="EMBL" id="PPR00488.1"/>
    </source>
</evidence>
<dbReference type="InterPro" id="IPR000456">
    <property type="entry name" value="Ribosomal_bL17"/>
</dbReference>
<dbReference type="GO" id="GO:0005840">
    <property type="term" value="C:ribosome"/>
    <property type="evidence" value="ECO:0007669"/>
    <property type="project" value="UniProtKB-KW"/>
</dbReference>
<dbReference type="SUPFAM" id="SSF63829">
    <property type="entry name" value="Calcium-dependent phosphotriesterase"/>
    <property type="match status" value="1"/>
</dbReference>
<dbReference type="InterPro" id="IPR013658">
    <property type="entry name" value="SGL"/>
</dbReference>
<evidence type="ECO:0000256" key="1">
    <source>
        <dbReference type="ARBA" id="ARBA00008853"/>
    </source>
</evidence>
<evidence type="ECO:0000259" key="3">
    <source>
        <dbReference type="Pfam" id="PF08450"/>
    </source>
</evidence>
<comment type="caution">
    <text evidence="4">The sequence shown here is derived from an EMBL/GenBank/DDBJ whole genome shotgun (WGS) entry which is preliminary data.</text>
</comment>
<feature type="domain" description="SMP-30/Gluconolactonase/LRE-like region" evidence="3">
    <location>
        <begin position="96"/>
        <end position="209"/>
    </location>
</feature>
<comment type="similarity">
    <text evidence="1">Belongs to the SMP-30/CGR1 family.</text>
</comment>
<evidence type="ECO:0000313" key="5">
    <source>
        <dbReference type="Proteomes" id="UP000284842"/>
    </source>
</evidence>
<dbReference type="Proteomes" id="UP000284842">
    <property type="component" value="Unassembled WGS sequence"/>
</dbReference>
<name>A0A409YBV9_9AGAR</name>
<dbReference type="InterPro" id="IPR036373">
    <property type="entry name" value="Ribosomal_bL17_sf"/>
</dbReference>
<dbReference type="GO" id="GO:0005509">
    <property type="term" value="F:calcium ion binding"/>
    <property type="evidence" value="ECO:0007669"/>
    <property type="project" value="TreeGrafter"/>
</dbReference>
<dbReference type="GO" id="GO:0019853">
    <property type="term" value="P:L-ascorbic acid biosynthetic process"/>
    <property type="evidence" value="ECO:0007669"/>
    <property type="project" value="TreeGrafter"/>
</dbReference>
<dbReference type="PANTHER" id="PTHR10907">
    <property type="entry name" value="REGUCALCIN"/>
    <property type="match status" value="1"/>
</dbReference>
<keyword evidence="5" id="KW-1185">Reference proteome</keyword>